<organism evidence="1 2">
    <name type="scientific">SAR86 cluster bacterium</name>
    <dbReference type="NCBI Taxonomy" id="2030880"/>
    <lineage>
        <taxon>Bacteria</taxon>
        <taxon>Pseudomonadati</taxon>
        <taxon>Pseudomonadota</taxon>
        <taxon>Gammaproteobacteria</taxon>
        <taxon>SAR86 cluster</taxon>
    </lineage>
</organism>
<protein>
    <submittedName>
        <fullName evidence="1">Uncharacterized protein</fullName>
    </submittedName>
</protein>
<dbReference type="EMBL" id="JABMOJ010000195">
    <property type="protein sequence ID" value="NQV64758.1"/>
    <property type="molecule type" value="Genomic_DNA"/>
</dbReference>
<dbReference type="AlphaFoldDB" id="A0A972VV12"/>
<dbReference type="SUPFAM" id="SSF48452">
    <property type="entry name" value="TPR-like"/>
    <property type="match status" value="1"/>
</dbReference>
<proteinExistence type="predicted"/>
<dbReference type="InterPro" id="IPR011990">
    <property type="entry name" value="TPR-like_helical_dom_sf"/>
</dbReference>
<comment type="caution">
    <text evidence="1">The sequence shown here is derived from an EMBL/GenBank/DDBJ whole genome shotgun (WGS) entry which is preliminary data.</text>
</comment>
<gene>
    <name evidence="1" type="ORF">HQ497_05270</name>
</gene>
<accession>A0A972VV12</accession>
<reference evidence="1" key="1">
    <citation type="submission" date="2020-05" db="EMBL/GenBank/DDBJ databases">
        <title>Sulfur intermediates as new biogeochemical hubs in an aquatic model microbial ecosystem.</title>
        <authorList>
            <person name="Vigneron A."/>
        </authorList>
    </citation>
    <scope>NUCLEOTIDE SEQUENCE</scope>
    <source>
        <strain evidence="1">Bin.250</strain>
    </source>
</reference>
<evidence type="ECO:0000313" key="2">
    <source>
        <dbReference type="Proteomes" id="UP000754644"/>
    </source>
</evidence>
<name>A0A972VV12_9GAMM</name>
<evidence type="ECO:0000313" key="1">
    <source>
        <dbReference type="EMBL" id="NQV64758.1"/>
    </source>
</evidence>
<dbReference type="Proteomes" id="UP000754644">
    <property type="component" value="Unassembled WGS sequence"/>
</dbReference>
<sequence>MLQAGNNALRDSRLTTPDDDNAYLRYSQVLNLEPENTEALLGLSRIVDAYLELAINQANRGKLRSAKDFVSKARSVDPGHTGIPAIATMVEDQSHTNMTDYLLPDASLSTLATLNRASTADTESQTPALQNTDYPASLTHAARATATILQTAARQIEQTNASIIIRASSDALGRQIYQYLNQATSKRIRAQFETSNQTRVSLYFH</sequence>